<dbReference type="RefSeq" id="WP_121688287.1">
    <property type="nucleotide sequence ID" value="NZ_RCUY01000005.1"/>
</dbReference>
<dbReference type="OrthoDB" id="5129332at2"/>
<feature type="transmembrane region" description="Helical" evidence="1">
    <location>
        <begin position="64"/>
        <end position="88"/>
    </location>
</feature>
<keyword evidence="3" id="KW-1185">Reference proteome</keyword>
<gene>
    <name evidence="2" type="ORF">D9V34_07975</name>
</gene>
<name>A0A3L7ARM8_9MICO</name>
<keyword evidence="1" id="KW-0812">Transmembrane</keyword>
<dbReference type="AlphaFoldDB" id="A0A3L7ARM8"/>
<sequence>MVNDLSAPPSIARTPRGVAWLGRRIPGTGAPARLGLLVTYLFFVVIVSLIALDYEDPETILDTLQGGAFALLPVFAPLILRAPFVGVWDAGDLILVRSWFSTQRFAKADIVRVSTTAHSAWRVLAWGSPRDRVRSLTLGLGVSNARLIFPTAAVRRGRAHTALSALAAALGLPSRVMEFPGALDDLVIGTDVRETSHAVDTAPATHLMSPPPVGSHWRRVSGTGLMSLCFALPLSALAGVLAWSTIVGDPNVLDEYGDVLVSYPLGIFFLFWMVACALSVLGSGIFVRGGSVLLLRFGFPTIINHGEATRVDRVGSMLPWGDSIRITTRTGPIRMWMLTSFSGDTRRIRTEISRALGLLATDSTREDRA</sequence>
<evidence type="ECO:0000313" key="3">
    <source>
        <dbReference type="Proteomes" id="UP000269438"/>
    </source>
</evidence>
<protein>
    <submittedName>
        <fullName evidence="2">Uncharacterized protein</fullName>
    </submittedName>
</protein>
<dbReference type="Proteomes" id="UP000269438">
    <property type="component" value="Unassembled WGS sequence"/>
</dbReference>
<feature type="transmembrane region" description="Helical" evidence="1">
    <location>
        <begin position="266"/>
        <end position="287"/>
    </location>
</feature>
<evidence type="ECO:0000313" key="2">
    <source>
        <dbReference type="EMBL" id="RLP83159.1"/>
    </source>
</evidence>
<evidence type="ECO:0000256" key="1">
    <source>
        <dbReference type="SAM" id="Phobius"/>
    </source>
</evidence>
<organism evidence="2 3">
    <name type="scientific">Mycetocola lacteus</name>
    <dbReference type="NCBI Taxonomy" id="76637"/>
    <lineage>
        <taxon>Bacteria</taxon>
        <taxon>Bacillati</taxon>
        <taxon>Actinomycetota</taxon>
        <taxon>Actinomycetes</taxon>
        <taxon>Micrococcales</taxon>
        <taxon>Microbacteriaceae</taxon>
        <taxon>Mycetocola</taxon>
    </lineage>
</organism>
<dbReference type="EMBL" id="RCUY01000005">
    <property type="protein sequence ID" value="RLP83159.1"/>
    <property type="molecule type" value="Genomic_DNA"/>
</dbReference>
<keyword evidence="1" id="KW-1133">Transmembrane helix</keyword>
<accession>A0A3L7ARM8</accession>
<feature type="transmembrane region" description="Helical" evidence="1">
    <location>
        <begin position="225"/>
        <end position="246"/>
    </location>
</feature>
<keyword evidence="1" id="KW-0472">Membrane</keyword>
<feature type="transmembrane region" description="Helical" evidence="1">
    <location>
        <begin position="34"/>
        <end position="52"/>
    </location>
</feature>
<proteinExistence type="predicted"/>
<reference evidence="2 3" key="1">
    <citation type="submission" date="2018-10" db="EMBL/GenBank/DDBJ databases">
        <authorList>
            <person name="Li J."/>
        </authorList>
    </citation>
    <scope>NUCLEOTIDE SEQUENCE [LARGE SCALE GENOMIC DNA]</scope>
    <source>
        <strain evidence="2 3">JCM 11654</strain>
    </source>
</reference>
<comment type="caution">
    <text evidence="2">The sequence shown here is derived from an EMBL/GenBank/DDBJ whole genome shotgun (WGS) entry which is preliminary data.</text>
</comment>